<dbReference type="GO" id="GO:0003995">
    <property type="term" value="F:acyl-CoA dehydrogenase activity"/>
    <property type="evidence" value="ECO:0007669"/>
    <property type="project" value="InterPro"/>
</dbReference>
<dbReference type="Gene3D" id="2.40.110.10">
    <property type="entry name" value="Butyryl-CoA Dehydrogenase, subunit A, domain 2"/>
    <property type="match status" value="1"/>
</dbReference>
<dbReference type="EMBL" id="JACATZ010000001">
    <property type="protein sequence ID" value="NWJ44344.1"/>
    <property type="molecule type" value="Genomic_DNA"/>
</dbReference>
<evidence type="ECO:0000256" key="3">
    <source>
        <dbReference type="ARBA" id="ARBA00022630"/>
    </source>
</evidence>
<dbReference type="InterPro" id="IPR036250">
    <property type="entry name" value="AcylCo_DH-like_C"/>
</dbReference>
<evidence type="ECO:0000259" key="7">
    <source>
        <dbReference type="Pfam" id="PF00441"/>
    </source>
</evidence>
<dbReference type="SUPFAM" id="SSF47203">
    <property type="entry name" value="Acyl-CoA dehydrogenase C-terminal domain-like"/>
    <property type="match status" value="1"/>
</dbReference>
<evidence type="ECO:0000256" key="2">
    <source>
        <dbReference type="ARBA" id="ARBA00009347"/>
    </source>
</evidence>
<keyword evidence="13" id="KW-1185">Reference proteome</keyword>
<evidence type="ECO:0000256" key="4">
    <source>
        <dbReference type="ARBA" id="ARBA00022827"/>
    </source>
</evidence>
<dbReference type="PROSITE" id="PS00073">
    <property type="entry name" value="ACYL_COA_DH_2"/>
    <property type="match status" value="1"/>
</dbReference>
<reference evidence="10 12" key="1">
    <citation type="submission" date="2020-06" db="EMBL/GenBank/DDBJ databases">
        <title>Anoxygenic phototrophic Chloroflexota member uses a Type I reaction center.</title>
        <authorList>
            <person name="Tsuji J.M."/>
            <person name="Shaw N.A."/>
            <person name="Nagashima S."/>
            <person name="Venkiteswaran J."/>
            <person name="Schiff S.L."/>
            <person name="Hanada S."/>
            <person name="Tank M."/>
            <person name="Neufeld J.D."/>
        </authorList>
    </citation>
    <scope>NUCLEOTIDE SEQUENCE [LARGE SCALE GENOMIC DNA]</scope>
    <source>
        <strain evidence="10">L227-S17</strain>
    </source>
</reference>
<dbReference type="InterPro" id="IPR037069">
    <property type="entry name" value="AcylCoA_DH/ox_N_sf"/>
</dbReference>
<dbReference type="CDD" id="cd01158">
    <property type="entry name" value="SCAD_SBCAD"/>
    <property type="match status" value="1"/>
</dbReference>
<dbReference type="EMBL" id="CP128399">
    <property type="protein sequence ID" value="WJW67967.1"/>
    <property type="molecule type" value="Genomic_DNA"/>
</dbReference>
<proteinExistence type="inferred from homology"/>
<dbReference type="InterPro" id="IPR009100">
    <property type="entry name" value="AcylCoA_DH/oxidase_NM_dom_sf"/>
</dbReference>
<dbReference type="PANTHER" id="PTHR43884:SF12">
    <property type="entry name" value="ISOVALERYL-COA DEHYDROGENASE, MITOCHONDRIAL-RELATED"/>
    <property type="match status" value="1"/>
</dbReference>
<dbReference type="FunFam" id="2.40.110.10:FF:000001">
    <property type="entry name" value="Acyl-CoA dehydrogenase, mitochondrial"/>
    <property type="match status" value="1"/>
</dbReference>
<sequence length="392" mass="42630">MYSKDDFNLELNDDEREILNMVRDFAQNEVKPRAADNDATGEYPADLVEQMSELGIMGLSFPEKYGGAGQSYILFALAVEELCAACASTGLVFDVNMSLGAEPILFFGNEEQKMKWLPGMASGKKLGALAMTEPGAGSDAAGIKTRAVRDGNDYIINGSKTFITLGSVAETYVVTAITDPELRAKHRHISDFVVEKGTPGLSFGQPMHKMGITASMTTEVFFDNVRVPASNLLGQEGDGFKITMDTLDGGRVGVAAQAIGIARAALEDCIEYATQRKQFNTAVTEFEGIQFMLADMATAIDAARLLTLRAAYLRDKGIPCARESSMAKLFAGDTAMKVATDALQIFGGYGYIKEYPAERHMRDAKITQIYEGTQQVQRLVVARQTLKNLAKR</sequence>
<keyword evidence="4 6" id="KW-0274">FAD</keyword>
<comment type="cofactor">
    <cofactor evidence="1 6">
        <name>FAD</name>
        <dbReference type="ChEBI" id="CHEBI:57692"/>
    </cofactor>
</comment>
<dbReference type="FunFam" id="1.20.140.10:FF:000004">
    <property type="entry name" value="Acyl-CoA dehydrogenase FadE25"/>
    <property type="match status" value="1"/>
</dbReference>
<dbReference type="Pfam" id="PF02770">
    <property type="entry name" value="Acyl-CoA_dh_M"/>
    <property type="match status" value="1"/>
</dbReference>
<dbReference type="Proteomes" id="UP001431572">
    <property type="component" value="Chromosome 1"/>
</dbReference>
<dbReference type="InterPro" id="IPR046373">
    <property type="entry name" value="Acyl-CoA_Oxase/DH_mid-dom_sf"/>
</dbReference>
<keyword evidence="5 6" id="KW-0560">Oxidoreductase</keyword>
<evidence type="ECO:0000256" key="5">
    <source>
        <dbReference type="ARBA" id="ARBA00023002"/>
    </source>
</evidence>
<evidence type="ECO:0000313" key="12">
    <source>
        <dbReference type="Proteomes" id="UP000521676"/>
    </source>
</evidence>
<name>A0A8T7LQN7_9CHLR</name>
<dbReference type="AlphaFoldDB" id="A0A8T7LQN7"/>
<evidence type="ECO:0000256" key="1">
    <source>
        <dbReference type="ARBA" id="ARBA00001974"/>
    </source>
</evidence>
<evidence type="ECO:0000256" key="6">
    <source>
        <dbReference type="RuleBase" id="RU362125"/>
    </source>
</evidence>
<gene>
    <name evidence="10" type="ORF">HXX08_00550</name>
    <name evidence="11" type="ORF">OZ401_002029</name>
</gene>
<dbReference type="Gene3D" id="1.10.540.10">
    <property type="entry name" value="Acyl-CoA dehydrogenase/oxidase, N-terminal domain"/>
    <property type="match status" value="1"/>
</dbReference>
<reference evidence="11" key="2">
    <citation type="journal article" date="2024" name="Nature">
        <title>Anoxygenic phototroph of the Chloroflexota uses a type I reaction centre.</title>
        <authorList>
            <person name="Tsuji J.M."/>
            <person name="Shaw N.A."/>
            <person name="Nagashima S."/>
            <person name="Venkiteswaran J.J."/>
            <person name="Schiff S.L."/>
            <person name="Watanabe T."/>
            <person name="Fukui M."/>
            <person name="Hanada S."/>
            <person name="Tank M."/>
            <person name="Neufeld J.D."/>
        </authorList>
    </citation>
    <scope>NUCLEOTIDE SEQUENCE</scope>
    <source>
        <strain evidence="11">L227-S17</strain>
    </source>
</reference>
<dbReference type="Gene3D" id="1.20.140.10">
    <property type="entry name" value="Butyryl-CoA Dehydrogenase, subunit A, domain 3"/>
    <property type="match status" value="1"/>
</dbReference>
<evidence type="ECO:0000259" key="9">
    <source>
        <dbReference type="Pfam" id="PF02771"/>
    </source>
</evidence>
<evidence type="ECO:0000313" key="13">
    <source>
        <dbReference type="Proteomes" id="UP001431572"/>
    </source>
</evidence>
<keyword evidence="3 6" id="KW-0285">Flavoprotein</keyword>
<dbReference type="PROSITE" id="PS00072">
    <property type="entry name" value="ACYL_COA_DH_1"/>
    <property type="match status" value="1"/>
</dbReference>
<dbReference type="InterPro" id="IPR009075">
    <property type="entry name" value="AcylCo_DH/oxidase_C"/>
</dbReference>
<dbReference type="SUPFAM" id="SSF56645">
    <property type="entry name" value="Acyl-CoA dehydrogenase NM domain-like"/>
    <property type="match status" value="1"/>
</dbReference>
<dbReference type="InterPro" id="IPR006089">
    <property type="entry name" value="Acyl-CoA_DH_CS"/>
</dbReference>
<evidence type="ECO:0000313" key="11">
    <source>
        <dbReference type="EMBL" id="WJW67967.1"/>
    </source>
</evidence>
<dbReference type="Pfam" id="PF02771">
    <property type="entry name" value="Acyl-CoA_dh_N"/>
    <property type="match status" value="1"/>
</dbReference>
<comment type="similarity">
    <text evidence="2 6">Belongs to the acyl-CoA dehydrogenase family.</text>
</comment>
<evidence type="ECO:0000259" key="8">
    <source>
        <dbReference type="Pfam" id="PF02770"/>
    </source>
</evidence>
<dbReference type="PANTHER" id="PTHR43884">
    <property type="entry name" value="ACYL-COA DEHYDROGENASE"/>
    <property type="match status" value="1"/>
</dbReference>
<dbReference type="PIRSF" id="PIRSF016578">
    <property type="entry name" value="HsaA"/>
    <property type="match status" value="1"/>
</dbReference>
<evidence type="ECO:0000313" key="10">
    <source>
        <dbReference type="EMBL" id="NWJ44344.1"/>
    </source>
</evidence>
<dbReference type="Pfam" id="PF00441">
    <property type="entry name" value="Acyl-CoA_dh_1"/>
    <property type="match status" value="1"/>
</dbReference>
<organism evidence="10 12">
    <name type="scientific">Candidatus Chlorohelix allophototropha</name>
    <dbReference type="NCBI Taxonomy" id="3003348"/>
    <lineage>
        <taxon>Bacteria</taxon>
        <taxon>Bacillati</taxon>
        <taxon>Chloroflexota</taxon>
        <taxon>Chloroflexia</taxon>
        <taxon>Candidatus Chloroheliales</taxon>
        <taxon>Candidatus Chloroheliaceae</taxon>
        <taxon>Candidatus Chlorohelix</taxon>
    </lineage>
</organism>
<dbReference type="InterPro" id="IPR006091">
    <property type="entry name" value="Acyl-CoA_Oxase/DH_mid-dom"/>
</dbReference>
<accession>A0A8T7LQN7</accession>
<dbReference type="GO" id="GO:0050660">
    <property type="term" value="F:flavin adenine dinucleotide binding"/>
    <property type="evidence" value="ECO:0007669"/>
    <property type="project" value="InterPro"/>
</dbReference>
<protein>
    <submittedName>
        <fullName evidence="10">Acyl-CoA dehydrogenase</fullName>
    </submittedName>
</protein>
<feature type="domain" description="Acyl-CoA dehydrogenase/oxidase C-terminal" evidence="7">
    <location>
        <begin position="237"/>
        <end position="385"/>
    </location>
</feature>
<feature type="domain" description="Acyl-CoA oxidase/dehydrogenase middle" evidence="8">
    <location>
        <begin position="128"/>
        <end position="225"/>
    </location>
</feature>
<dbReference type="FunFam" id="1.10.540.10:FF:000002">
    <property type="entry name" value="Acyl-CoA dehydrogenase FadE19"/>
    <property type="match status" value="1"/>
</dbReference>
<dbReference type="Proteomes" id="UP000521676">
    <property type="component" value="Unassembled WGS sequence"/>
</dbReference>
<dbReference type="InterPro" id="IPR013786">
    <property type="entry name" value="AcylCoA_DH/ox_N"/>
</dbReference>
<feature type="domain" description="Acyl-CoA dehydrogenase/oxidase N-terminal" evidence="9">
    <location>
        <begin position="13"/>
        <end position="124"/>
    </location>
</feature>